<keyword evidence="2" id="KW-1185">Reference proteome</keyword>
<comment type="caution">
    <text evidence="1">The sequence shown here is derived from an EMBL/GenBank/DDBJ whole genome shotgun (WGS) entry which is preliminary data.</text>
</comment>
<proteinExistence type="predicted"/>
<dbReference type="Proteomes" id="UP001164250">
    <property type="component" value="Chromosome 12"/>
</dbReference>
<reference evidence="2" key="1">
    <citation type="journal article" date="2023" name="G3 (Bethesda)">
        <title>Genome assembly and association tests identify interacting loci associated with vigor, precocity, and sex in interspecific pistachio rootstocks.</title>
        <authorList>
            <person name="Palmer W."/>
            <person name="Jacygrad E."/>
            <person name="Sagayaradj S."/>
            <person name="Cavanaugh K."/>
            <person name="Han R."/>
            <person name="Bertier L."/>
            <person name="Beede B."/>
            <person name="Kafkas S."/>
            <person name="Golino D."/>
            <person name="Preece J."/>
            <person name="Michelmore R."/>
        </authorList>
    </citation>
    <scope>NUCLEOTIDE SEQUENCE [LARGE SCALE GENOMIC DNA]</scope>
</reference>
<name>A0ACC1A5M3_9ROSI</name>
<sequence>MEKEQSEKTDYSSAEAVLLGALAPGVNVPTWTILKSAFLMLGLCLFVMLGLAFSSSDSSLLLHVGFLVLIAASLFFLLSWYISPLSYKVSYFEFHLFVCAFAFSELAFLLSVAPFFSSFSEFYIMFLGQTGLVSVEHQMQEMNLVPNNNQRNKKNK</sequence>
<evidence type="ECO:0000313" key="2">
    <source>
        <dbReference type="Proteomes" id="UP001164250"/>
    </source>
</evidence>
<accession>A0ACC1A5M3</accession>
<protein>
    <submittedName>
        <fullName evidence="1">Uncharacterized protein</fullName>
    </submittedName>
</protein>
<gene>
    <name evidence="1" type="ORF">Patl1_10678</name>
</gene>
<dbReference type="EMBL" id="CM047908">
    <property type="protein sequence ID" value="KAJ0082804.1"/>
    <property type="molecule type" value="Genomic_DNA"/>
</dbReference>
<organism evidence="1 2">
    <name type="scientific">Pistacia atlantica</name>
    <dbReference type="NCBI Taxonomy" id="434234"/>
    <lineage>
        <taxon>Eukaryota</taxon>
        <taxon>Viridiplantae</taxon>
        <taxon>Streptophyta</taxon>
        <taxon>Embryophyta</taxon>
        <taxon>Tracheophyta</taxon>
        <taxon>Spermatophyta</taxon>
        <taxon>Magnoliopsida</taxon>
        <taxon>eudicotyledons</taxon>
        <taxon>Gunneridae</taxon>
        <taxon>Pentapetalae</taxon>
        <taxon>rosids</taxon>
        <taxon>malvids</taxon>
        <taxon>Sapindales</taxon>
        <taxon>Anacardiaceae</taxon>
        <taxon>Pistacia</taxon>
    </lineage>
</organism>
<evidence type="ECO:0000313" key="1">
    <source>
        <dbReference type="EMBL" id="KAJ0082804.1"/>
    </source>
</evidence>